<accession>A0A8J3RNB4</accession>
<dbReference type="AlphaFoldDB" id="A0A8J3RNB4"/>
<proteinExistence type="predicted"/>
<sequence>MTVIGIVLLGLGLVVVLSLVIADPVLLSRINGEPAEGGRGRHIKAPRVTGGDADVVSLRPRPADGWESRAA</sequence>
<gene>
    <name evidence="1" type="ORF">Plo01_36850</name>
</gene>
<dbReference type="EMBL" id="BOOH01000028">
    <property type="protein sequence ID" value="GIH77256.1"/>
    <property type="molecule type" value="Genomic_DNA"/>
</dbReference>
<evidence type="ECO:0000313" key="1">
    <source>
        <dbReference type="EMBL" id="GIH77256.1"/>
    </source>
</evidence>
<keyword evidence="2" id="KW-1185">Reference proteome</keyword>
<organism evidence="1 2">
    <name type="scientific">Planobispora longispora</name>
    <dbReference type="NCBI Taxonomy" id="28887"/>
    <lineage>
        <taxon>Bacteria</taxon>
        <taxon>Bacillati</taxon>
        <taxon>Actinomycetota</taxon>
        <taxon>Actinomycetes</taxon>
        <taxon>Streptosporangiales</taxon>
        <taxon>Streptosporangiaceae</taxon>
        <taxon>Planobispora</taxon>
    </lineage>
</organism>
<reference evidence="1 2" key="1">
    <citation type="submission" date="2021-01" db="EMBL/GenBank/DDBJ databases">
        <title>Whole genome shotgun sequence of Planobispora longispora NBRC 13918.</title>
        <authorList>
            <person name="Komaki H."/>
            <person name="Tamura T."/>
        </authorList>
    </citation>
    <scope>NUCLEOTIDE SEQUENCE [LARGE SCALE GENOMIC DNA]</scope>
    <source>
        <strain evidence="1 2">NBRC 13918</strain>
    </source>
</reference>
<comment type="caution">
    <text evidence="1">The sequence shown here is derived from an EMBL/GenBank/DDBJ whole genome shotgun (WGS) entry which is preliminary data.</text>
</comment>
<dbReference type="Proteomes" id="UP000616724">
    <property type="component" value="Unassembled WGS sequence"/>
</dbReference>
<dbReference type="RefSeq" id="WP_203891839.1">
    <property type="nucleotide sequence ID" value="NZ_BOOH01000028.1"/>
</dbReference>
<name>A0A8J3RNB4_9ACTN</name>
<protein>
    <submittedName>
        <fullName evidence="1">Uncharacterized protein</fullName>
    </submittedName>
</protein>
<evidence type="ECO:0000313" key="2">
    <source>
        <dbReference type="Proteomes" id="UP000616724"/>
    </source>
</evidence>